<dbReference type="AlphaFoldDB" id="A0A285S9S9"/>
<dbReference type="Pfam" id="PF11003">
    <property type="entry name" value="DUF2842"/>
    <property type="match status" value="1"/>
</dbReference>
<gene>
    <name evidence="2" type="ORF">SAMN05421512_104268</name>
</gene>
<protein>
    <recommendedName>
        <fullName evidence="4">DUF2842 domain-containing protein</fullName>
    </recommendedName>
</protein>
<keyword evidence="3" id="KW-1185">Reference proteome</keyword>
<keyword evidence="1" id="KW-0812">Transmembrane</keyword>
<dbReference type="InterPro" id="IPR021265">
    <property type="entry name" value="DUF2842"/>
</dbReference>
<evidence type="ECO:0000313" key="2">
    <source>
        <dbReference type="EMBL" id="SOC03846.1"/>
    </source>
</evidence>
<keyword evidence="1" id="KW-0472">Membrane</keyword>
<feature type="transmembrane region" description="Helical" evidence="1">
    <location>
        <begin position="41"/>
        <end position="63"/>
    </location>
</feature>
<evidence type="ECO:0000256" key="1">
    <source>
        <dbReference type="SAM" id="Phobius"/>
    </source>
</evidence>
<reference evidence="2 3" key="1">
    <citation type="submission" date="2017-08" db="EMBL/GenBank/DDBJ databases">
        <authorList>
            <person name="de Groot N.N."/>
        </authorList>
    </citation>
    <scope>NUCLEOTIDE SEQUENCE [LARGE SCALE GENOMIC DNA]</scope>
    <source>
        <strain evidence="2 3">USBA 352</strain>
    </source>
</reference>
<organism evidence="2 3">
    <name type="scientific">Stappia indica</name>
    <dbReference type="NCBI Taxonomy" id="538381"/>
    <lineage>
        <taxon>Bacteria</taxon>
        <taxon>Pseudomonadati</taxon>
        <taxon>Pseudomonadota</taxon>
        <taxon>Alphaproteobacteria</taxon>
        <taxon>Hyphomicrobiales</taxon>
        <taxon>Stappiaceae</taxon>
        <taxon>Stappia</taxon>
    </lineage>
</organism>
<sequence length="76" mass="8684">MRNPLRKFIGMVVLVIFVISYAFTAMVIGDMTLQHSSRVVQLLYFGIAGIAWTIPAGAIIWWMEHGFRISRRQDAD</sequence>
<name>A0A285S9S9_9HYPH</name>
<feature type="transmembrane region" description="Helical" evidence="1">
    <location>
        <begin position="7"/>
        <end position="29"/>
    </location>
</feature>
<proteinExistence type="predicted"/>
<accession>A0A285S9S9</accession>
<evidence type="ECO:0008006" key="4">
    <source>
        <dbReference type="Google" id="ProtNLM"/>
    </source>
</evidence>
<keyword evidence="1" id="KW-1133">Transmembrane helix</keyword>
<dbReference type="RefSeq" id="WP_067214849.1">
    <property type="nucleotide sequence ID" value="NZ_MBQE01000001.1"/>
</dbReference>
<evidence type="ECO:0000313" key="3">
    <source>
        <dbReference type="Proteomes" id="UP000219331"/>
    </source>
</evidence>
<dbReference type="Proteomes" id="UP000219331">
    <property type="component" value="Unassembled WGS sequence"/>
</dbReference>
<dbReference type="EMBL" id="OBML01000004">
    <property type="protein sequence ID" value="SOC03846.1"/>
    <property type="molecule type" value="Genomic_DNA"/>
</dbReference>